<dbReference type="EMBL" id="GGEC01007189">
    <property type="protein sequence ID" value="MBW87672.1"/>
    <property type="molecule type" value="Transcribed_RNA"/>
</dbReference>
<protein>
    <submittedName>
        <fullName evidence="1">Chalcone synthase</fullName>
    </submittedName>
</protein>
<dbReference type="AlphaFoldDB" id="A0A2P2J2I8"/>
<sequence length="86" mass="10240">MRLAICNQGNSFKKPHHMSICNHTVLNNSRCFKQVNENGVFTYPRLKNLCFYATLATQQEKYCTIRSIRLRTIRSSIWYPYYWASI</sequence>
<name>A0A2P2J2I8_RHIMU</name>
<organism evidence="1">
    <name type="scientific">Rhizophora mucronata</name>
    <name type="common">Asiatic mangrove</name>
    <dbReference type="NCBI Taxonomy" id="61149"/>
    <lineage>
        <taxon>Eukaryota</taxon>
        <taxon>Viridiplantae</taxon>
        <taxon>Streptophyta</taxon>
        <taxon>Embryophyta</taxon>
        <taxon>Tracheophyta</taxon>
        <taxon>Spermatophyta</taxon>
        <taxon>Magnoliopsida</taxon>
        <taxon>eudicotyledons</taxon>
        <taxon>Gunneridae</taxon>
        <taxon>Pentapetalae</taxon>
        <taxon>rosids</taxon>
        <taxon>fabids</taxon>
        <taxon>Malpighiales</taxon>
        <taxon>Rhizophoraceae</taxon>
        <taxon>Rhizophora</taxon>
    </lineage>
</organism>
<evidence type="ECO:0000313" key="1">
    <source>
        <dbReference type="EMBL" id="MBW87672.1"/>
    </source>
</evidence>
<accession>A0A2P2J2I8</accession>
<reference evidence="1" key="1">
    <citation type="submission" date="2018-02" db="EMBL/GenBank/DDBJ databases">
        <title>Rhizophora mucronata_Transcriptome.</title>
        <authorList>
            <person name="Meera S.P."/>
            <person name="Sreeshan A."/>
            <person name="Augustine A."/>
        </authorList>
    </citation>
    <scope>NUCLEOTIDE SEQUENCE</scope>
    <source>
        <tissue evidence="1">Leaf</tissue>
    </source>
</reference>
<proteinExistence type="predicted"/>